<protein>
    <submittedName>
        <fullName evidence="1">Uncharacterized protein</fullName>
    </submittedName>
</protein>
<keyword evidence="2" id="KW-1185">Reference proteome</keyword>
<evidence type="ECO:0000313" key="1">
    <source>
        <dbReference type="EMBL" id="KAK4204732.1"/>
    </source>
</evidence>
<comment type="caution">
    <text evidence="1">The sequence shown here is derived from an EMBL/GenBank/DDBJ whole genome shotgun (WGS) entry which is preliminary data.</text>
</comment>
<sequence length="234" mass="25819">MSCNRCGWALITLDGADRPNLQAYEPGILTRDFGCRLLYCLCCGGSPCGSKFYLLGAAIDEASVYARIYLTYLFRGSHKTNFLMGLGTLARRQRRWWRQPPTRVLASDPKLPVSTANGYRGHELSNFGCLLAGLKPRQPVPERTRCCGKRSRLSSATTLAATSHAPPTETEELAQGKTPLTLLLNLPSLSFSTSRTKLNASRMQHIYAKPYHASINRQLSVVSATAAHCKRGNR</sequence>
<reference evidence="1" key="2">
    <citation type="submission" date="2023-05" db="EMBL/GenBank/DDBJ databases">
        <authorList>
            <consortium name="Lawrence Berkeley National Laboratory"/>
            <person name="Steindorff A."/>
            <person name="Hensen N."/>
            <person name="Bonometti L."/>
            <person name="Westerberg I."/>
            <person name="Brannstrom I.O."/>
            <person name="Guillou S."/>
            <person name="Cros-Aarteil S."/>
            <person name="Calhoun S."/>
            <person name="Haridas S."/>
            <person name="Kuo A."/>
            <person name="Mondo S."/>
            <person name="Pangilinan J."/>
            <person name="Riley R."/>
            <person name="Labutti K."/>
            <person name="Andreopoulos B."/>
            <person name="Lipzen A."/>
            <person name="Chen C."/>
            <person name="Yanf M."/>
            <person name="Daum C."/>
            <person name="Ng V."/>
            <person name="Clum A."/>
            <person name="Ohm R."/>
            <person name="Martin F."/>
            <person name="Silar P."/>
            <person name="Natvig D."/>
            <person name="Lalanne C."/>
            <person name="Gautier V."/>
            <person name="Ament-Velasquez S.L."/>
            <person name="Kruys A."/>
            <person name="Hutchinson M.I."/>
            <person name="Powell A.J."/>
            <person name="Barry K."/>
            <person name="Miller A.N."/>
            <person name="Grigoriev I.V."/>
            <person name="Debuchy R."/>
            <person name="Gladieux P."/>
            <person name="Thoren M.H."/>
            <person name="Johannesson H."/>
        </authorList>
    </citation>
    <scope>NUCLEOTIDE SEQUENCE</scope>
    <source>
        <strain evidence="1">CBS 315.58</strain>
    </source>
</reference>
<name>A0AAN6XW19_9PEZI</name>
<organism evidence="1 2">
    <name type="scientific">Triangularia verruculosa</name>
    <dbReference type="NCBI Taxonomy" id="2587418"/>
    <lineage>
        <taxon>Eukaryota</taxon>
        <taxon>Fungi</taxon>
        <taxon>Dikarya</taxon>
        <taxon>Ascomycota</taxon>
        <taxon>Pezizomycotina</taxon>
        <taxon>Sordariomycetes</taxon>
        <taxon>Sordariomycetidae</taxon>
        <taxon>Sordariales</taxon>
        <taxon>Podosporaceae</taxon>
        <taxon>Triangularia</taxon>
    </lineage>
</organism>
<dbReference type="AlphaFoldDB" id="A0AAN6XW19"/>
<dbReference type="EMBL" id="MU863880">
    <property type="protein sequence ID" value="KAK4204732.1"/>
    <property type="molecule type" value="Genomic_DNA"/>
</dbReference>
<proteinExistence type="predicted"/>
<reference evidence="1" key="1">
    <citation type="journal article" date="2023" name="Mol. Phylogenet. Evol.">
        <title>Genome-scale phylogeny and comparative genomics of the fungal order Sordariales.</title>
        <authorList>
            <person name="Hensen N."/>
            <person name="Bonometti L."/>
            <person name="Westerberg I."/>
            <person name="Brannstrom I.O."/>
            <person name="Guillou S."/>
            <person name="Cros-Aarteil S."/>
            <person name="Calhoun S."/>
            <person name="Haridas S."/>
            <person name="Kuo A."/>
            <person name="Mondo S."/>
            <person name="Pangilinan J."/>
            <person name="Riley R."/>
            <person name="LaButti K."/>
            <person name="Andreopoulos B."/>
            <person name="Lipzen A."/>
            <person name="Chen C."/>
            <person name="Yan M."/>
            <person name="Daum C."/>
            <person name="Ng V."/>
            <person name="Clum A."/>
            <person name="Steindorff A."/>
            <person name="Ohm R.A."/>
            <person name="Martin F."/>
            <person name="Silar P."/>
            <person name="Natvig D.O."/>
            <person name="Lalanne C."/>
            <person name="Gautier V."/>
            <person name="Ament-Velasquez S.L."/>
            <person name="Kruys A."/>
            <person name="Hutchinson M.I."/>
            <person name="Powell A.J."/>
            <person name="Barry K."/>
            <person name="Miller A.N."/>
            <person name="Grigoriev I.V."/>
            <person name="Debuchy R."/>
            <person name="Gladieux P."/>
            <person name="Hiltunen Thoren M."/>
            <person name="Johannesson H."/>
        </authorList>
    </citation>
    <scope>NUCLEOTIDE SEQUENCE</scope>
    <source>
        <strain evidence="1">CBS 315.58</strain>
    </source>
</reference>
<gene>
    <name evidence="1" type="ORF">QBC40DRAFT_345208</name>
</gene>
<accession>A0AAN6XW19</accession>
<evidence type="ECO:0000313" key="2">
    <source>
        <dbReference type="Proteomes" id="UP001303160"/>
    </source>
</evidence>
<dbReference type="Proteomes" id="UP001303160">
    <property type="component" value="Unassembled WGS sequence"/>
</dbReference>